<sequence>MGFVLVVGLFFAVPTMASQDTVAVDTTTSVAAAADVVDSATTAAVTDTTVAAASSSPTVTAAKAAVEEVKEVDPQVYKNMIYYILLFLIICTVVAVIGKVISIYELTTKMNGKYNKLAGNNFQATLLLVFLVVFLYGVYWSYANHGAMAWRDAATEHGAEIDTMFIITTVITTLVLVLTHILLFVFSFKYRMREDKRAYYYPHNNTIEKIWTIVPAIVLTILVIFGFLTWRSITNVPEDLQKSAIQVEVLGEQFQWNVRYAGADGVIGKRNYKLTTPTNPYGIDFKDKTSWDDIQGSDIVLPVGKSVRFHIVSKDIIHSFYIPDFRVQINAVPGMTNYFQFTPTVTTEEMREKMNDPKYDFVMLCAKICGSGHYNMQKKVVVVSEEEYKEWLTTQNKYFSEDLQKEYANTPATEEVNKSASLN</sequence>
<keyword evidence="9 12" id="KW-0472">Membrane</keyword>
<dbReference type="Pfam" id="PF02790">
    <property type="entry name" value="COX2_TM"/>
    <property type="match status" value="1"/>
</dbReference>
<keyword evidence="7 10" id="KW-0249">Electron transport</keyword>
<feature type="domain" description="Cytochrome oxidase subunit II copper A binding" evidence="14">
    <location>
        <begin position="242"/>
        <end position="394"/>
    </location>
</feature>
<feature type="transmembrane region" description="Helical" evidence="12">
    <location>
        <begin position="209"/>
        <end position="230"/>
    </location>
</feature>
<feature type="transmembrane region" description="Helical" evidence="12">
    <location>
        <begin position="163"/>
        <end position="188"/>
    </location>
</feature>
<evidence type="ECO:0000256" key="11">
    <source>
        <dbReference type="RuleBase" id="RU004024"/>
    </source>
</evidence>
<dbReference type="InterPro" id="IPR011759">
    <property type="entry name" value="Cyt_c_oxidase_su2_TM_dom"/>
</dbReference>
<gene>
    <name evidence="16" type="ORF">J5U18_06060</name>
</gene>
<evidence type="ECO:0000259" key="15">
    <source>
        <dbReference type="PROSITE" id="PS50999"/>
    </source>
</evidence>
<dbReference type="PRINTS" id="PR01166">
    <property type="entry name" value="CYCOXIDASEII"/>
</dbReference>
<evidence type="ECO:0000256" key="2">
    <source>
        <dbReference type="ARBA" id="ARBA00007866"/>
    </source>
</evidence>
<evidence type="ECO:0000256" key="3">
    <source>
        <dbReference type="ARBA" id="ARBA00022448"/>
    </source>
</evidence>
<evidence type="ECO:0000256" key="10">
    <source>
        <dbReference type="RuleBase" id="RU000456"/>
    </source>
</evidence>
<evidence type="ECO:0000256" key="12">
    <source>
        <dbReference type="SAM" id="Phobius"/>
    </source>
</evidence>
<dbReference type="AlphaFoldDB" id="A0A8T4HCP8"/>
<dbReference type="GO" id="GO:0004129">
    <property type="term" value="F:cytochrome-c oxidase activity"/>
    <property type="evidence" value="ECO:0007669"/>
    <property type="project" value="UniProtKB-EC"/>
</dbReference>
<comment type="similarity">
    <text evidence="2 10">Belongs to the cytochrome c oxidase subunit 2 family.</text>
</comment>
<dbReference type="InterPro" id="IPR002429">
    <property type="entry name" value="CcO_II-like_C"/>
</dbReference>
<evidence type="ECO:0000256" key="6">
    <source>
        <dbReference type="ARBA" id="ARBA00022967"/>
    </source>
</evidence>
<feature type="transmembrane region" description="Helical" evidence="12">
    <location>
        <begin position="122"/>
        <end position="143"/>
    </location>
</feature>
<accession>A0A8T4HCP8</accession>
<dbReference type="SUPFAM" id="SSF81464">
    <property type="entry name" value="Cytochrome c oxidase subunit II-like, transmembrane region"/>
    <property type="match status" value="1"/>
</dbReference>
<dbReference type="Gene3D" id="2.60.40.420">
    <property type="entry name" value="Cupredoxins - blue copper proteins"/>
    <property type="match status" value="1"/>
</dbReference>
<dbReference type="InterPro" id="IPR008972">
    <property type="entry name" value="Cupredoxin"/>
</dbReference>
<comment type="subcellular location">
    <subcellularLocation>
        <location evidence="10">Cell membrane</location>
        <topology evidence="10">Multi-pass membrane protein</topology>
    </subcellularLocation>
    <subcellularLocation>
        <location evidence="1">Membrane</location>
        <topology evidence="1">Multi-pass membrane protein</topology>
    </subcellularLocation>
</comment>
<evidence type="ECO:0000256" key="13">
    <source>
        <dbReference type="SAM" id="SignalP"/>
    </source>
</evidence>
<keyword evidence="11" id="KW-0186">Copper</keyword>
<keyword evidence="6" id="KW-1278">Translocase</keyword>
<evidence type="ECO:0000256" key="4">
    <source>
        <dbReference type="ARBA" id="ARBA00022660"/>
    </source>
</evidence>
<dbReference type="PANTHER" id="PTHR22888:SF9">
    <property type="entry name" value="CYTOCHROME C OXIDASE SUBUNIT 2"/>
    <property type="match status" value="1"/>
</dbReference>
<keyword evidence="3 10" id="KW-0813">Transport</keyword>
<reference evidence="16" key="1">
    <citation type="submission" date="2021-03" db="EMBL/GenBank/DDBJ databases">
        <authorList>
            <person name="Lu T."/>
            <person name="Wang Q."/>
            <person name="Han X."/>
        </authorList>
    </citation>
    <scope>NUCLEOTIDE SEQUENCE</scope>
    <source>
        <strain evidence="16">WQ 2009</strain>
    </source>
</reference>
<name>A0A8T4HCP8_9SPHI</name>
<dbReference type="PANTHER" id="PTHR22888">
    <property type="entry name" value="CYTOCHROME C OXIDASE, SUBUNIT II"/>
    <property type="match status" value="1"/>
</dbReference>
<keyword evidence="4 10" id="KW-0679">Respiratory chain</keyword>
<keyword evidence="17" id="KW-1185">Reference proteome</keyword>
<feature type="chain" id="PRO_5035776095" description="Cytochrome c oxidase subunit 2" evidence="13">
    <location>
        <begin position="18"/>
        <end position="423"/>
    </location>
</feature>
<dbReference type="EMBL" id="JAGKSB010000005">
    <property type="protein sequence ID" value="MBP3943128.1"/>
    <property type="molecule type" value="Genomic_DNA"/>
</dbReference>
<keyword evidence="5 10" id="KW-0812">Transmembrane</keyword>
<feature type="domain" description="Cytochrome oxidase subunit II transmembrane region profile" evidence="15">
    <location>
        <begin position="142"/>
        <end position="237"/>
    </location>
</feature>
<organism evidence="16 17">
    <name type="scientific">Rhinopithecimicrobium faecis</name>
    <dbReference type="NCBI Taxonomy" id="2820698"/>
    <lineage>
        <taxon>Bacteria</taxon>
        <taxon>Pseudomonadati</taxon>
        <taxon>Bacteroidota</taxon>
        <taxon>Sphingobacteriia</taxon>
        <taxon>Sphingobacteriales</taxon>
        <taxon>Sphingobacteriaceae</taxon>
        <taxon>Rhinopithecimicrobium</taxon>
    </lineage>
</organism>
<feature type="transmembrane region" description="Helical" evidence="12">
    <location>
        <begin position="80"/>
        <end position="101"/>
    </location>
</feature>
<dbReference type="Gene3D" id="1.10.287.90">
    <property type="match status" value="1"/>
</dbReference>
<comment type="caution">
    <text evidence="16">The sequence shown here is derived from an EMBL/GenBank/DDBJ whole genome shotgun (WGS) entry which is preliminary data.</text>
</comment>
<dbReference type="PROSITE" id="PS50999">
    <property type="entry name" value="COX2_TM"/>
    <property type="match status" value="1"/>
</dbReference>
<dbReference type="Pfam" id="PF00116">
    <property type="entry name" value="COX2"/>
    <property type="match status" value="1"/>
</dbReference>
<dbReference type="PROSITE" id="PS50857">
    <property type="entry name" value="COX2_CUA"/>
    <property type="match status" value="1"/>
</dbReference>
<evidence type="ECO:0000259" key="14">
    <source>
        <dbReference type="PROSITE" id="PS50857"/>
    </source>
</evidence>
<keyword evidence="11" id="KW-0479">Metal-binding</keyword>
<dbReference type="GO" id="GO:0005886">
    <property type="term" value="C:plasma membrane"/>
    <property type="evidence" value="ECO:0007669"/>
    <property type="project" value="UniProtKB-SubCell"/>
</dbReference>
<comment type="catalytic activity">
    <reaction evidence="11">
        <text>4 Fe(II)-[cytochrome c] + O2 + 8 H(+)(in) = 4 Fe(III)-[cytochrome c] + 2 H2O + 4 H(+)(out)</text>
        <dbReference type="Rhea" id="RHEA:11436"/>
        <dbReference type="Rhea" id="RHEA-COMP:10350"/>
        <dbReference type="Rhea" id="RHEA-COMP:14399"/>
        <dbReference type="ChEBI" id="CHEBI:15377"/>
        <dbReference type="ChEBI" id="CHEBI:15378"/>
        <dbReference type="ChEBI" id="CHEBI:15379"/>
        <dbReference type="ChEBI" id="CHEBI:29033"/>
        <dbReference type="ChEBI" id="CHEBI:29034"/>
        <dbReference type="EC" id="7.1.1.9"/>
    </reaction>
</comment>
<evidence type="ECO:0000313" key="16">
    <source>
        <dbReference type="EMBL" id="MBP3943128.1"/>
    </source>
</evidence>
<feature type="signal peptide" evidence="13">
    <location>
        <begin position="1"/>
        <end position="17"/>
    </location>
</feature>
<evidence type="ECO:0000256" key="1">
    <source>
        <dbReference type="ARBA" id="ARBA00004141"/>
    </source>
</evidence>
<dbReference type="InterPro" id="IPR036257">
    <property type="entry name" value="Cyt_c_oxidase_su2_TM_sf"/>
</dbReference>
<evidence type="ECO:0000313" key="17">
    <source>
        <dbReference type="Proteomes" id="UP000679691"/>
    </source>
</evidence>
<evidence type="ECO:0000256" key="5">
    <source>
        <dbReference type="ARBA" id="ARBA00022692"/>
    </source>
</evidence>
<dbReference type="EC" id="7.1.1.9" evidence="11"/>
<evidence type="ECO:0000256" key="8">
    <source>
        <dbReference type="ARBA" id="ARBA00022989"/>
    </source>
</evidence>
<comment type="function">
    <text evidence="11">Subunits I and II form the functional core of the enzyme complex. Electrons originating in cytochrome c are transferred via heme a and Cu(A) to the binuclear center formed by heme a3 and Cu(B).</text>
</comment>
<dbReference type="GO" id="GO:0042773">
    <property type="term" value="P:ATP synthesis coupled electron transport"/>
    <property type="evidence" value="ECO:0007669"/>
    <property type="project" value="TreeGrafter"/>
</dbReference>
<proteinExistence type="inferred from homology"/>
<comment type="cofactor">
    <cofactor evidence="11">
        <name>Cu cation</name>
        <dbReference type="ChEBI" id="CHEBI:23378"/>
    </cofactor>
    <text evidence="11">Binds a copper A center.</text>
</comment>
<dbReference type="Proteomes" id="UP000679691">
    <property type="component" value="Unassembled WGS sequence"/>
</dbReference>
<evidence type="ECO:0000256" key="9">
    <source>
        <dbReference type="ARBA" id="ARBA00023136"/>
    </source>
</evidence>
<protein>
    <recommendedName>
        <fullName evidence="11">Cytochrome c oxidase subunit 2</fullName>
        <ecNumber evidence="11">7.1.1.9</ecNumber>
    </recommendedName>
</protein>
<keyword evidence="13" id="KW-0732">Signal</keyword>
<dbReference type="SUPFAM" id="SSF49503">
    <property type="entry name" value="Cupredoxins"/>
    <property type="match status" value="1"/>
</dbReference>
<keyword evidence="8 12" id="KW-1133">Transmembrane helix</keyword>
<dbReference type="InterPro" id="IPR045187">
    <property type="entry name" value="CcO_II"/>
</dbReference>
<evidence type="ECO:0000256" key="7">
    <source>
        <dbReference type="ARBA" id="ARBA00022982"/>
    </source>
</evidence>
<dbReference type="GO" id="GO:0005507">
    <property type="term" value="F:copper ion binding"/>
    <property type="evidence" value="ECO:0007669"/>
    <property type="project" value="InterPro"/>
</dbReference>